<name>A0A0G4ARU7_9BACT</name>
<gene>
    <name evidence="1" type="ORF">UX70_C0001G0142</name>
</gene>
<protein>
    <submittedName>
        <fullName evidence="1">Uncharacterized protein</fullName>
    </submittedName>
</protein>
<dbReference type="Proteomes" id="UP000035656">
    <property type="component" value="Chromosome"/>
</dbReference>
<dbReference type="KEGG" id="pwo:UX70_C0001G0142"/>
<organism evidence="1 2">
    <name type="scientific">Candidatus Wolfebacteria bacterium GW2011_GWB1_47_1</name>
    <dbReference type="NCBI Taxonomy" id="1619007"/>
    <lineage>
        <taxon>Bacteria</taxon>
        <taxon>Candidatus Wolfeibacteriota</taxon>
    </lineage>
</organism>
<accession>A0A0G4ARU7</accession>
<dbReference type="EMBL" id="CP011209">
    <property type="protein sequence ID" value="AKM77878.1"/>
    <property type="molecule type" value="Genomic_DNA"/>
</dbReference>
<proteinExistence type="predicted"/>
<dbReference type="AlphaFoldDB" id="A0A0G4ARU7"/>
<sequence length="100" mass="11685">MTEHLEAHGIEVKRLQEIKRERFEEELETFKPDGIIFTQMPFTADERQRQRMILETKVIPILVTGSFTWSDCVIARSPHVYFASIVTPDQALAWFKCACQ</sequence>
<evidence type="ECO:0000313" key="1">
    <source>
        <dbReference type="EMBL" id="AKM77878.1"/>
    </source>
</evidence>
<evidence type="ECO:0000313" key="2">
    <source>
        <dbReference type="Proteomes" id="UP000035656"/>
    </source>
</evidence>
<reference evidence="1 2" key="1">
    <citation type="journal article" date="2015" name="Nature">
        <title>rRNA introns, odd ribosomes, and small enigmatic genomes across a large radiation of phyla.</title>
        <authorList>
            <person name="Brown C.T."/>
            <person name="Hug L.A."/>
            <person name="Thomas B.C."/>
            <person name="Sharon I."/>
            <person name="Castelle C.J."/>
            <person name="Singh A."/>
            <person name="Wilkins M.J."/>
            <person name="Williams K.H."/>
            <person name="Banfield J.F."/>
        </authorList>
    </citation>
    <scope>NUCLEOTIDE SEQUENCE [LARGE SCALE GENOMIC DNA]</scope>
</reference>